<dbReference type="PROSITE" id="PS51007">
    <property type="entry name" value="CYTC"/>
    <property type="match status" value="1"/>
</dbReference>
<dbReference type="AlphaFoldDB" id="A0A518G8C1"/>
<evidence type="ECO:0000313" key="7">
    <source>
        <dbReference type="Proteomes" id="UP000318017"/>
    </source>
</evidence>
<dbReference type="InterPro" id="IPR011989">
    <property type="entry name" value="ARM-like"/>
</dbReference>
<dbReference type="InterPro" id="IPR013427">
    <property type="entry name" value="Haem-bd_dom_put"/>
</dbReference>
<dbReference type="PANTHER" id="PTHR33546:SF1">
    <property type="entry name" value="LARGE, MULTIFUNCTIONAL SECRETED PROTEIN"/>
    <property type="match status" value="1"/>
</dbReference>
<accession>A0A518G8C1</accession>
<dbReference type="Pfam" id="PF00034">
    <property type="entry name" value="Cytochrom_C"/>
    <property type="match status" value="1"/>
</dbReference>
<gene>
    <name evidence="6" type="ORF">Q31a_31600</name>
</gene>
<evidence type="ECO:0000256" key="3">
    <source>
        <dbReference type="ARBA" id="ARBA00023004"/>
    </source>
</evidence>
<keyword evidence="1 4" id="KW-0349">Heme</keyword>
<reference evidence="6 7" key="1">
    <citation type="submission" date="2019-02" db="EMBL/GenBank/DDBJ databases">
        <title>Deep-cultivation of Planctomycetes and their phenomic and genomic characterization uncovers novel biology.</title>
        <authorList>
            <person name="Wiegand S."/>
            <person name="Jogler M."/>
            <person name="Boedeker C."/>
            <person name="Pinto D."/>
            <person name="Vollmers J."/>
            <person name="Rivas-Marin E."/>
            <person name="Kohn T."/>
            <person name="Peeters S.H."/>
            <person name="Heuer A."/>
            <person name="Rast P."/>
            <person name="Oberbeckmann S."/>
            <person name="Bunk B."/>
            <person name="Jeske O."/>
            <person name="Meyerdierks A."/>
            <person name="Storesund J.E."/>
            <person name="Kallscheuer N."/>
            <person name="Luecker S."/>
            <person name="Lage O.M."/>
            <person name="Pohl T."/>
            <person name="Merkel B.J."/>
            <person name="Hornburger P."/>
            <person name="Mueller R.-W."/>
            <person name="Bruemmer F."/>
            <person name="Labrenz M."/>
            <person name="Spormann A.M."/>
            <person name="Op den Camp H."/>
            <person name="Overmann J."/>
            <person name="Amann R."/>
            <person name="Jetten M.S.M."/>
            <person name="Mascher T."/>
            <person name="Medema M.H."/>
            <person name="Devos D.P."/>
            <person name="Kaster A.-K."/>
            <person name="Ovreas L."/>
            <person name="Rohde M."/>
            <person name="Galperin M.Y."/>
            <person name="Jogler C."/>
        </authorList>
    </citation>
    <scope>NUCLEOTIDE SEQUENCE [LARGE SCALE GENOMIC DNA]</scope>
    <source>
        <strain evidence="6 7">Q31a</strain>
    </source>
</reference>
<dbReference type="InterPro" id="IPR011041">
    <property type="entry name" value="Quinoprot_gluc/sorb_DH_b-prop"/>
</dbReference>
<dbReference type="SUPFAM" id="SSF48371">
    <property type="entry name" value="ARM repeat"/>
    <property type="match status" value="1"/>
</dbReference>
<dbReference type="GO" id="GO:0020037">
    <property type="term" value="F:heme binding"/>
    <property type="evidence" value="ECO:0007669"/>
    <property type="project" value="InterPro"/>
</dbReference>
<dbReference type="SUPFAM" id="SSF46626">
    <property type="entry name" value="Cytochrome c"/>
    <property type="match status" value="1"/>
</dbReference>
<dbReference type="Pfam" id="PF23500">
    <property type="entry name" value="DUF7133"/>
    <property type="match status" value="1"/>
</dbReference>
<dbReference type="Gene3D" id="1.10.760.10">
    <property type="entry name" value="Cytochrome c-like domain"/>
    <property type="match status" value="1"/>
</dbReference>
<keyword evidence="2 4" id="KW-0479">Metal-binding</keyword>
<keyword evidence="7" id="KW-1185">Reference proteome</keyword>
<dbReference type="GO" id="GO:0046872">
    <property type="term" value="F:metal ion binding"/>
    <property type="evidence" value="ECO:0007669"/>
    <property type="project" value="UniProtKB-KW"/>
</dbReference>
<dbReference type="InterPro" id="IPR016024">
    <property type="entry name" value="ARM-type_fold"/>
</dbReference>
<dbReference type="InterPro" id="IPR011042">
    <property type="entry name" value="6-blade_b-propeller_TolB-like"/>
</dbReference>
<proteinExistence type="predicted"/>
<dbReference type="Proteomes" id="UP000318017">
    <property type="component" value="Chromosome"/>
</dbReference>
<dbReference type="KEGG" id="ahel:Q31a_31600"/>
<dbReference type="RefSeq" id="WP_145079062.1">
    <property type="nucleotide sequence ID" value="NZ_CP036298.1"/>
</dbReference>
<dbReference type="PANTHER" id="PTHR33546">
    <property type="entry name" value="LARGE, MULTIFUNCTIONAL SECRETED PROTEIN-RELATED"/>
    <property type="match status" value="1"/>
</dbReference>
<keyword evidence="3 4" id="KW-0408">Iron</keyword>
<dbReference type="InterPro" id="IPR055557">
    <property type="entry name" value="DUF7133"/>
</dbReference>
<dbReference type="GO" id="GO:0009055">
    <property type="term" value="F:electron transfer activity"/>
    <property type="evidence" value="ECO:0007669"/>
    <property type="project" value="InterPro"/>
</dbReference>
<evidence type="ECO:0000313" key="6">
    <source>
        <dbReference type="EMBL" id="QDV24838.1"/>
    </source>
</evidence>
<evidence type="ECO:0000256" key="4">
    <source>
        <dbReference type="PROSITE-ProRule" id="PRU00433"/>
    </source>
</evidence>
<dbReference type="SUPFAM" id="SSF50952">
    <property type="entry name" value="Soluble quinoprotein glucose dehydrogenase"/>
    <property type="match status" value="1"/>
</dbReference>
<name>A0A518G8C1_9BACT</name>
<dbReference type="InterPro" id="IPR013428">
    <property type="entry name" value="Membrane-bound_put_N"/>
</dbReference>
<dbReference type="NCBIfam" id="TIGR02604">
    <property type="entry name" value="Piru_Ver_Nterm"/>
    <property type="match status" value="1"/>
</dbReference>
<dbReference type="InterPro" id="IPR036909">
    <property type="entry name" value="Cyt_c-like_dom_sf"/>
</dbReference>
<evidence type="ECO:0000259" key="5">
    <source>
        <dbReference type="PROSITE" id="PS51007"/>
    </source>
</evidence>
<evidence type="ECO:0000256" key="1">
    <source>
        <dbReference type="ARBA" id="ARBA00022617"/>
    </source>
</evidence>
<protein>
    <submittedName>
        <fullName evidence="6">Cytochrome c</fullName>
    </submittedName>
</protein>
<feature type="domain" description="Cytochrome c" evidence="5">
    <location>
        <begin position="737"/>
        <end position="874"/>
    </location>
</feature>
<dbReference type="EMBL" id="CP036298">
    <property type="protein sequence ID" value="QDV24838.1"/>
    <property type="molecule type" value="Genomic_DNA"/>
</dbReference>
<sequence length="874" mass="95833">MKQSLIMKPRFHSWGLSIAAIVVLTGHSAILPAAEERAAGIEILQPGVRLTIVAEHPEIVTPTGLDVDAEGRVWAVACHTHLRPEDYQGTEFDEILVFDPDGAQHVFYNKTEQTMDLELGPDGWVYLSERDRILRVKDSDADGVGDTEQTLVELDSEAVYPHNALSGLAWTPQGDLIFGLGENFAKPWTLTALDGSTIRGIDRGGIFRLTAHGEQLHKIAEGLWNPFGVTVRDDGEIFVAENDPGEYPPCKVLHIVQDGDYGYRRKYGSATPHPFVCWNGELRGTLPMIHPSGEAPCGVVPLGRGLLMPSWGDHRIDYFALEQEGASFTAQQVTLVRGSRYFRPTCIVQDRHRAKNGTLVFYLTDWVDGRYPVHGYGRLWKLEIDPRAAAWTGPLDVPPATSQAKLAESLRRGTASLPQADLLELSRNADRFVGSAALSSLSRLADEWTPAEFSKWTVADRVQAVQALRLATVDPQPWIDALLEDDSPGVQFETLRWLADEDLRAYLPSVESLLGNSHLSYEVFEAAVAAHTALSGQPEIGMRNPDLLLARVQDDASSPAIRAFALRLLPIRSTAPVKDETTPTADLPEGLSLPLLKKLLAVQNPALSIEVVRVLGVNPAAFGDLLAKLAADDSKESTLRAEAIVGLAAIAESHLPLLLQLTQHRDGQLREEALRALRGTALTAKQKSELHAVASQHPESDKLVTAILDPSSLTLGRAALDDTAAWSKRLAAIRSPADPVAGERIFHHAKVAQCAHCHRVNGRGNVGGPDLSHIGGRDEPDWLLGAILQPNRELAPQFMPRAILLKDGSLHVGIRLRSYVYEQIRDALGRNHTFNRDDVESIEDLTTSFMPTGLPLTLTDRELRDLLAFLEQNQ</sequence>
<evidence type="ECO:0000256" key="2">
    <source>
        <dbReference type="ARBA" id="ARBA00022723"/>
    </source>
</evidence>
<dbReference type="NCBIfam" id="TIGR02603">
    <property type="entry name" value="CxxCH_TIGR02603"/>
    <property type="match status" value="1"/>
</dbReference>
<dbReference type="OrthoDB" id="232040at2"/>
<dbReference type="InterPro" id="IPR009056">
    <property type="entry name" value="Cyt_c-like_dom"/>
</dbReference>
<organism evidence="6 7">
    <name type="scientific">Aureliella helgolandensis</name>
    <dbReference type="NCBI Taxonomy" id="2527968"/>
    <lineage>
        <taxon>Bacteria</taxon>
        <taxon>Pseudomonadati</taxon>
        <taxon>Planctomycetota</taxon>
        <taxon>Planctomycetia</taxon>
        <taxon>Pirellulales</taxon>
        <taxon>Pirellulaceae</taxon>
        <taxon>Aureliella</taxon>
    </lineage>
</organism>
<dbReference type="Gene3D" id="2.120.10.30">
    <property type="entry name" value="TolB, C-terminal domain"/>
    <property type="match status" value="1"/>
</dbReference>
<dbReference type="Gene3D" id="1.25.10.10">
    <property type="entry name" value="Leucine-rich Repeat Variant"/>
    <property type="match status" value="1"/>
</dbReference>